<reference evidence="2 3" key="1">
    <citation type="submission" date="2008-06" db="EMBL/GenBank/DDBJ databases">
        <title>Complete sequence of Pelodictyon phaeoclathratiforme BU-1.</title>
        <authorList>
            <consortium name="US DOE Joint Genome Institute"/>
            <person name="Lucas S."/>
            <person name="Copeland A."/>
            <person name="Lapidus A."/>
            <person name="Glavina del Rio T."/>
            <person name="Dalin E."/>
            <person name="Tice H."/>
            <person name="Bruce D."/>
            <person name="Goodwin L."/>
            <person name="Pitluck S."/>
            <person name="Schmutz J."/>
            <person name="Larimer F."/>
            <person name="Land M."/>
            <person name="Hauser L."/>
            <person name="Kyrpides N."/>
            <person name="Mikhailova N."/>
            <person name="Liu Z."/>
            <person name="Li T."/>
            <person name="Zhao F."/>
            <person name="Overmann J."/>
            <person name="Bryant D.A."/>
            <person name="Richardson P."/>
        </authorList>
    </citation>
    <scope>NUCLEOTIDE SEQUENCE [LARGE SCALE GENOMIC DNA]</scope>
    <source>
        <strain evidence="3">DSM 5477 / BU-1</strain>
    </source>
</reference>
<dbReference type="InterPro" id="IPR027417">
    <property type="entry name" value="P-loop_NTPase"/>
</dbReference>
<protein>
    <recommendedName>
        <fullName evidence="1">NACHT domain-containing protein</fullName>
    </recommendedName>
</protein>
<dbReference type="PANTHER" id="PTHR23150">
    <property type="entry name" value="SULFATASE MODIFYING FACTOR 1, 2"/>
    <property type="match status" value="1"/>
</dbReference>
<dbReference type="AlphaFoldDB" id="B4SDL9"/>
<dbReference type="Pfam" id="PF05729">
    <property type="entry name" value="NACHT"/>
    <property type="match status" value="1"/>
</dbReference>
<dbReference type="SUPFAM" id="SSF52540">
    <property type="entry name" value="P-loop containing nucleoside triphosphate hydrolases"/>
    <property type="match status" value="1"/>
</dbReference>
<accession>B4SDL9</accession>
<dbReference type="InterPro" id="IPR007111">
    <property type="entry name" value="NACHT_NTPase"/>
</dbReference>
<dbReference type="KEGG" id="pph:Ppha_2186"/>
<organism evidence="2 3">
    <name type="scientific">Pelodictyon phaeoclathratiforme (strain DSM 5477 / BU-1)</name>
    <dbReference type="NCBI Taxonomy" id="324925"/>
    <lineage>
        <taxon>Bacteria</taxon>
        <taxon>Pseudomonadati</taxon>
        <taxon>Chlorobiota</taxon>
        <taxon>Chlorobiia</taxon>
        <taxon>Chlorobiales</taxon>
        <taxon>Chlorobiaceae</taxon>
        <taxon>Chlorobium/Pelodictyon group</taxon>
        <taxon>Pelodictyon</taxon>
    </lineage>
</organism>
<dbReference type="InterPro" id="IPR003593">
    <property type="entry name" value="AAA+_ATPase"/>
</dbReference>
<dbReference type="PANTHER" id="PTHR23150:SF19">
    <property type="entry name" value="FORMYLGLYCINE-GENERATING ENZYME"/>
    <property type="match status" value="1"/>
</dbReference>
<name>B4SDL9_PELPB</name>
<proteinExistence type="predicted"/>
<evidence type="ECO:0000259" key="1">
    <source>
        <dbReference type="PROSITE" id="PS50837"/>
    </source>
</evidence>
<gene>
    <name evidence="2" type="ordered locus">Ppha_2186</name>
</gene>
<feature type="domain" description="NACHT" evidence="1">
    <location>
        <begin position="276"/>
        <end position="404"/>
    </location>
</feature>
<dbReference type="Gene3D" id="3.90.1580.10">
    <property type="entry name" value="paralog of FGE (formylglycine-generating enzyme)"/>
    <property type="match status" value="1"/>
</dbReference>
<dbReference type="HOGENOM" id="CLU_004327_0_0_10"/>
<dbReference type="Pfam" id="PF03781">
    <property type="entry name" value="FGE-sulfatase"/>
    <property type="match status" value="1"/>
</dbReference>
<dbReference type="Proteomes" id="UP000002724">
    <property type="component" value="Chromosome"/>
</dbReference>
<dbReference type="GO" id="GO:0120147">
    <property type="term" value="F:formylglycine-generating oxidase activity"/>
    <property type="evidence" value="ECO:0007669"/>
    <property type="project" value="TreeGrafter"/>
</dbReference>
<evidence type="ECO:0000313" key="3">
    <source>
        <dbReference type="Proteomes" id="UP000002724"/>
    </source>
</evidence>
<dbReference type="SMART" id="SM00382">
    <property type="entry name" value="AAA"/>
    <property type="match status" value="1"/>
</dbReference>
<dbReference type="EMBL" id="CP001110">
    <property type="protein sequence ID" value="ACF44387.1"/>
    <property type="molecule type" value="Genomic_DNA"/>
</dbReference>
<dbReference type="InterPro" id="IPR016187">
    <property type="entry name" value="CTDL_fold"/>
</dbReference>
<evidence type="ECO:0000313" key="2">
    <source>
        <dbReference type="EMBL" id="ACF44387.1"/>
    </source>
</evidence>
<dbReference type="eggNOG" id="COG1262">
    <property type="taxonomic scope" value="Bacteria"/>
</dbReference>
<dbReference type="Gene3D" id="3.40.50.300">
    <property type="entry name" value="P-loop containing nucleotide triphosphate hydrolases"/>
    <property type="match status" value="1"/>
</dbReference>
<dbReference type="PROSITE" id="PS50837">
    <property type="entry name" value="NACHT"/>
    <property type="match status" value="1"/>
</dbReference>
<dbReference type="SUPFAM" id="SSF56436">
    <property type="entry name" value="C-type lectin-like"/>
    <property type="match status" value="1"/>
</dbReference>
<dbReference type="InterPro" id="IPR005532">
    <property type="entry name" value="SUMF_dom"/>
</dbReference>
<dbReference type="InterPro" id="IPR042095">
    <property type="entry name" value="SUMF_sf"/>
</dbReference>
<dbReference type="eggNOG" id="COG5635">
    <property type="taxonomic scope" value="Bacteria"/>
</dbReference>
<dbReference type="InterPro" id="IPR051043">
    <property type="entry name" value="Sulfatase_Mod_Factor_Kinase"/>
</dbReference>
<sequence>MIERMSDKNIRIIKVLVASPSDVVAEREMAEDVIKKWNARPQRPLMLEAVLWESHAAPETGGRVQGILNKQIVDECDFAIGIFWTRIGTGTGVAPGGAVEEVERMMAAGKLVMLYFSNVPYRRKDVTIEQIEALDRFRESLQSNALIEEYDERHEFREKLAHQLDIQVHRWFCSKECGDDTSMKNRYQPLDFNTDSLLQLYHSTLTEQLGNTNLSGSPAIESFSVRHKDTFVSLSLSDTWRCEARSHTEGDLCEPKKEERVRAPEEVMSFVFQKHHLLLVIGDPGSGKTTLLKYYALSCLDNGRCHEFGFSEPVNVFYLPLRDINKSDTGYPSLPAALSAWSEKYFLKIKENLFAGWLGEDSTLVLLDGLDEISNVDDRKAACDWIDRTVSRFTNARFVVTSRSTGYRKGDGIELEASHLRADIMDFTKEKQAEFLHLWFSAAFFREIPLSARDEPELRARQEQQAAQKAAQKADAVITFLAQEKNRSMHSLAGVPLLLQIMAMLWKEREFLPAGRSELYDAALNYMLDYRDRRRGIYPLLAAKDARRVLSPVSLWMQEELKTDEADRIAMQQKMQKLLDTLYNSLPAGEFCKNLVDRAGVLVEYGDKEYVFRHKSFREYLAGVQLLKNMYRPDYLDTIVTRFGDDWWQEPLRFFIGHVENEELFDSFMQKLFDSPVTENLTSKQQDLLVTLVEEAPQRKIDALQKKLFDLQTTPNRQRYIMECLKIIGKPEALAIVKTFIESGRNNVLFDKLHAEYILIKGGTFAFSLTEKLEKMPDLYVAKYTVTNELYRQFLNYLQSGKVPDIDAVTLELYHNHLQKMANSINGFSDYLQDKRDLAKLFRSESDDDKRFNKEEQPVMDISWYAAKAYCLWLSLLESEGRIANIYRLPKEIEWEYAAAGEDGREYPWGNTAPNSKLANFNQNEGATTPVGRYPEGATPEGLYDMAGNVWEWTDDIHEKYALARALRGGSWGYVPGVLRCSARYFSHPASWLSGFGFRVVRSSPSS</sequence>
<keyword evidence="3" id="KW-1185">Reference proteome</keyword>
<dbReference type="STRING" id="324925.Ppha_2186"/>